<dbReference type="PROSITE" id="PS50800">
    <property type="entry name" value="SAP"/>
    <property type="match status" value="1"/>
</dbReference>
<dbReference type="PANTHER" id="PTHR47031:SF3">
    <property type="entry name" value="SAP DOMAIN-CONTAINING PROTEIN"/>
    <property type="match status" value="1"/>
</dbReference>
<feature type="compositionally biased region" description="Polar residues" evidence="1">
    <location>
        <begin position="87"/>
        <end position="96"/>
    </location>
</feature>
<feature type="compositionally biased region" description="Basic and acidic residues" evidence="1">
    <location>
        <begin position="600"/>
        <end position="610"/>
    </location>
</feature>
<feature type="compositionally biased region" description="Basic and acidic residues" evidence="1">
    <location>
        <begin position="542"/>
        <end position="580"/>
    </location>
</feature>
<accession>A0AAJ0F5Q8</accession>
<feature type="compositionally biased region" description="Low complexity" evidence="1">
    <location>
        <begin position="76"/>
        <end position="86"/>
    </location>
</feature>
<dbReference type="InterPro" id="IPR034257">
    <property type="entry name" value="Acinus_RRM"/>
</dbReference>
<feature type="region of interest" description="Disordered" evidence="1">
    <location>
        <begin position="378"/>
        <end position="442"/>
    </location>
</feature>
<dbReference type="PANTHER" id="PTHR47031">
    <property type="entry name" value="SAP DNA-BINDING DOMAIN-CONTAINING PROTEIN"/>
    <property type="match status" value="1"/>
</dbReference>
<dbReference type="SUPFAM" id="SSF54928">
    <property type="entry name" value="RNA-binding domain, RBD"/>
    <property type="match status" value="1"/>
</dbReference>
<keyword evidence="4" id="KW-1185">Reference proteome</keyword>
<comment type="caution">
    <text evidence="3">The sequence shown here is derived from an EMBL/GenBank/DDBJ whole genome shotgun (WGS) entry which is preliminary data.</text>
</comment>
<feature type="domain" description="SAP" evidence="2">
    <location>
        <begin position="5"/>
        <end position="39"/>
    </location>
</feature>
<sequence>MATDWHQLTVTDLRRELKQRSLPQAGKKADLVERLVDYENKNTTPAAEETHPADDGPQGSPVPEPSIARNDEPAAESELLPEAPTEQEPQALQTTSPAPEPVAVAPPTDTENPPTDDAAKNEENTADLAPADPSPLVPEPSQETTSRKRRSRSPPPEDEMPRKRARPSGDANTMDIDREMVDEDVSYAVIKPYIPKPRQRSPSPAAPGDREDDHMVQQSTDMQVDAPARPRQPSEDAMDEDDMYAAPAEHRATAALYIRNLMRPLRDTALRDYLSELVVPRGSAPDPDAIEDYYLDHLRTHAFVRFRSVAAASRVRARLHGIIWPNERERKELWVDFIPEEAVAEWANRERTEGGRGSRWEVRYDLEHGESTALLVNLASEPPRRPSTRGPPLPPQAQSYVPTGRASSTFTGVQGAPVAPRGRGANTYQTQSFPPTTTGASRVTRSMPVISYRPVPEELAQRRLRNLRSYYTRDRHRDLGREDEINRYTFQNEDSFVDRGKEIFIGIRPPHLEERRRNLGAGRGGGRGGFGGGFQPPPFPRRGADVYFGDRIRRDRGGRDGDRDRDRDPDRTRDVPRSRFDGAPLPTFEGGSRFGGGGGGRRDGYRGPRR</sequence>
<feature type="region of interest" description="Disordered" evidence="1">
    <location>
        <begin position="514"/>
        <end position="610"/>
    </location>
</feature>
<feature type="compositionally biased region" description="Gly residues" evidence="1">
    <location>
        <begin position="521"/>
        <end position="534"/>
    </location>
</feature>
<dbReference type="EMBL" id="MU839833">
    <property type="protein sequence ID" value="KAK1756011.1"/>
    <property type="molecule type" value="Genomic_DNA"/>
</dbReference>
<dbReference type="GO" id="GO:0003676">
    <property type="term" value="F:nucleic acid binding"/>
    <property type="evidence" value="ECO:0007669"/>
    <property type="project" value="InterPro"/>
</dbReference>
<dbReference type="SMART" id="SM00513">
    <property type="entry name" value="SAP"/>
    <property type="match status" value="1"/>
</dbReference>
<feature type="compositionally biased region" description="Polar residues" evidence="1">
    <location>
        <begin position="396"/>
        <end position="412"/>
    </location>
</feature>
<dbReference type="Pfam" id="PF02037">
    <property type="entry name" value="SAP"/>
    <property type="match status" value="1"/>
</dbReference>
<evidence type="ECO:0000313" key="3">
    <source>
        <dbReference type="EMBL" id="KAK1756011.1"/>
    </source>
</evidence>
<feature type="region of interest" description="Disordered" evidence="1">
    <location>
        <begin position="18"/>
        <end position="238"/>
    </location>
</feature>
<gene>
    <name evidence="3" type="ORF">QBC47DRAFT_201957</name>
</gene>
<dbReference type="Proteomes" id="UP001239445">
    <property type="component" value="Unassembled WGS sequence"/>
</dbReference>
<feature type="compositionally biased region" description="Polar residues" evidence="1">
    <location>
        <begin position="426"/>
        <end position="442"/>
    </location>
</feature>
<dbReference type="InterPro" id="IPR036361">
    <property type="entry name" value="SAP_dom_sf"/>
</dbReference>
<feature type="compositionally biased region" description="Basic and acidic residues" evidence="1">
    <location>
        <begin position="27"/>
        <end position="40"/>
    </location>
</feature>
<evidence type="ECO:0000259" key="2">
    <source>
        <dbReference type="PROSITE" id="PS50800"/>
    </source>
</evidence>
<feature type="compositionally biased region" description="Low complexity" evidence="1">
    <location>
        <begin position="101"/>
        <end position="116"/>
    </location>
</feature>
<dbReference type="Gene3D" id="1.10.720.30">
    <property type="entry name" value="SAP domain"/>
    <property type="match status" value="1"/>
</dbReference>
<protein>
    <recommendedName>
        <fullName evidence="2">SAP domain-containing protein</fullName>
    </recommendedName>
</protein>
<dbReference type="SUPFAM" id="SSF68906">
    <property type="entry name" value="SAP domain"/>
    <property type="match status" value="1"/>
</dbReference>
<organism evidence="3 4">
    <name type="scientific">Echria macrotheca</name>
    <dbReference type="NCBI Taxonomy" id="438768"/>
    <lineage>
        <taxon>Eukaryota</taxon>
        <taxon>Fungi</taxon>
        <taxon>Dikarya</taxon>
        <taxon>Ascomycota</taxon>
        <taxon>Pezizomycotina</taxon>
        <taxon>Sordariomycetes</taxon>
        <taxon>Sordariomycetidae</taxon>
        <taxon>Sordariales</taxon>
        <taxon>Schizotheciaceae</taxon>
        <taxon>Echria</taxon>
    </lineage>
</organism>
<dbReference type="CDD" id="cd12432">
    <property type="entry name" value="RRM_ACINU"/>
    <property type="match status" value="1"/>
</dbReference>
<evidence type="ECO:0000313" key="4">
    <source>
        <dbReference type="Proteomes" id="UP001239445"/>
    </source>
</evidence>
<dbReference type="InterPro" id="IPR003034">
    <property type="entry name" value="SAP_dom"/>
</dbReference>
<dbReference type="AlphaFoldDB" id="A0AAJ0F5Q8"/>
<name>A0AAJ0F5Q8_9PEZI</name>
<proteinExistence type="predicted"/>
<evidence type="ECO:0000256" key="1">
    <source>
        <dbReference type="SAM" id="MobiDB-lite"/>
    </source>
</evidence>
<dbReference type="InterPro" id="IPR035979">
    <property type="entry name" value="RBD_domain_sf"/>
</dbReference>
<reference evidence="3" key="1">
    <citation type="submission" date="2023-06" db="EMBL/GenBank/DDBJ databases">
        <title>Genome-scale phylogeny and comparative genomics of the fungal order Sordariales.</title>
        <authorList>
            <consortium name="Lawrence Berkeley National Laboratory"/>
            <person name="Hensen N."/>
            <person name="Bonometti L."/>
            <person name="Westerberg I."/>
            <person name="Brannstrom I.O."/>
            <person name="Guillou S."/>
            <person name="Cros-Aarteil S."/>
            <person name="Calhoun S."/>
            <person name="Haridas S."/>
            <person name="Kuo A."/>
            <person name="Mondo S."/>
            <person name="Pangilinan J."/>
            <person name="Riley R."/>
            <person name="Labutti K."/>
            <person name="Andreopoulos B."/>
            <person name="Lipzen A."/>
            <person name="Chen C."/>
            <person name="Yanf M."/>
            <person name="Daum C."/>
            <person name="Ng V."/>
            <person name="Clum A."/>
            <person name="Steindorff A."/>
            <person name="Ohm R."/>
            <person name="Martin F."/>
            <person name="Silar P."/>
            <person name="Natvig D."/>
            <person name="Lalanne C."/>
            <person name="Gautier V."/>
            <person name="Ament-Velasquez S.L."/>
            <person name="Kruys A."/>
            <person name="Hutchinson M.I."/>
            <person name="Powell A.J."/>
            <person name="Barry K."/>
            <person name="Miller A.N."/>
            <person name="Grigoriev I.V."/>
            <person name="Debuchy R."/>
            <person name="Gladieux P."/>
            <person name="Thoren M.H."/>
            <person name="Johannesson H."/>
        </authorList>
    </citation>
    <scope>NUCLEOTIDE SEQUENCE</scope>
    <source>
        <strain evidence="3">PSN4</strain>
    </source>
</reference>